<feature type="binding site" evidence="6">
    <location>
        <position position="570"/>
    </location>
    <ligand>
        <name>Zn(2+)</name>
        <dbReference type="ChEBI" id="CHEBI:29105"/>
    </ligand>
</feature>
<comment type="subunit">
    <text evidence="6">Forms a complex with DabB.</text>
</comment>
<dbReference type="GO" id="GO:0008270">
    <property type="term" value="F:zinc ion binding"/>
    <property type="evidence" value="ECO:0007669"/>
    <property type="project" value="UniProtKB-UniRule"/>
</dbReference>
<evidence type="ECO:0000256" key="5">
    <source>
        <dbReference type="ARBA" id="ARBA00023136"/>
    </source>
</evidence>
<dbReference type="OrthoDB" id="9805101at2"/>
<dbReference type="KEGG" id="rst:ATY39_11305"/>
<reference evidence="8" key="2">
    <citation type="submission" date="2016-03" db="EMBL/GenBank/DDBJ databases">
        <authorList>
            <person name="Seldin L."/>
        </authorList>
    </citation>
    <scope>NUCLEOTIDE SEQUENCE [LARGE SCALE GENOMIC DNA]</scope>
    <source>
        <strain evidence="8">PP9</strain>
    </source>
</reference>
<reference evidence="7 8" key="1">
    <citation type="journal article" date="2016" name="Genome Announc.">
        <title>Whole-Genome Sequence of Rummeliibacillus stabekisii Strain PP9 Isolated from Antarctic Soil.</title>
        <authorList>
            <person name="da Mota F.F."/>
            <person name="Vollu R.E."/>
            <person name="Jurelevicius D."/>
            <person name="Seldin L."/>
        </authorList>
    </citation>
    <scope>NUCLEOTIDE SEQUENCE [LARGE SCALE GENOMIC DNA]</scope>
    <source>
        <strain evidence="7 8">PP9</strain>
    </source>
</reference>
<evidence type="ECO:0000256" key="3">
    <source>
        <dbReference type="ARBA" id="ARBA00022723"/>
    </source>
</evidence>
<dbReference type="PANTHER" id="PTHR38344:SF1">
    <property type="entry name" value="INORGANIC CARBON TRANSPORTER SUBUNIT DABA-RELATED"/>
    <property type="match status" value="1"/>
</dbReference>
<keyword evidence="1 6" id="KW-0813">Transport</keyword>
<dbReference type="PANTHER" id="PTHR38344">
    <property type="entry name" value="UPF0753 PROTEIN AQ_863"/>
    <property type="match status" value="1"/>
</dbReference>
<comment type="function">
    <text evidence="6">Part of an energy-coupled inorganic carbon pump.</text>
</comment>
<dbReference type="Proteomes" id="UP000076021">
    <property type="component" value="Chromosome"/>
</dbReference>
<dbReference type="EMBL" id="CP014806">
    <property type="protein sequence ID" value="AMW99954.1"/>
    <property type="molecule type" value="Genomic_DNA"/>
</dbReference>
<comment type="cofactor">
    <cofactor evidence="6">
        <name>Zn(2+)</name>
        <dbReference type="ChEBI" id="CHEBI:29105"/>
    </cofactor>
</comment>
<protein>
    <recommendedName>
        <fullName evidence="6">Probable inorganic carbon transporter subunit DabA</fullName>
    </recommendedName>
</protein>
<feature type="binding site" evidence="6">
    <location>
        <position position="388"/>
    </location>
    <ligand>
        <name>Zn(2+)</name>
        <dbReference type="ChEBI" id="CHEBI:29105"/>
    </ligand>
</feature>
<dbReference type="STRING" id="241244.ATY39_11305"/>
<evidence type="ECO:0000256" key="2">
    <source>
        <dbReference type="ARBA" id="ARBA00022475"/>
    </source>
</evidence>
<evidence type="ECO:0000256" key="4">
    <source>
        <dbReference type="ARBA" id="ARBA00022833"/>
    </source>
</evidence>
<feature type="binding site" evidence="6">
    <location>
        <position position="390"/>
    </location>
    <ligand>
        <name>Zn(2+)</name>
        <dbReference type="ChEBI" id="CHEBI:29105"/>
    </ligand>
</feature>
<sequence>MSTASTLHYDEGFKPNDRTLQEIVKEASKVIVPLGDINNFAARSPWAGLEHQTFEQVARRLKETGDIEMYPNHAIISSAVQKGEIDLAILKDGLNAWLDEQPLCLSRELTVEYCQNVLQQETTFTAKELPGARTAALWYSKYFSPSKNNHSILTMSQRAQQTGSESLVECVNLHVIKWCKLYLDESLAVWSMPNKEAGFYAAWRQMVKYDRTLTHDMRKQLDQINENAEQALMEVLHNMDIPNKEWQEYLEAHLLALPGWAGMIRSREEESETLLLEYLAVRLSLEYVLVKEYLPLPEPIQDDVQLIEKLVISWVKYGQMKIEDWAALSPEEIKARLMLADHFDSFVQGRLWLEAWEKTYEKSLQECLPSKPAAIEEAKTIAAQFAFCIDVRSETFRRYLEKSGPFETFGTAGFFGLPIETKELASANSHNSLPIMFKPSHKVLESTDRDQLEQYMERAHTAHSVGTTFKTMKQNMLTSLLLPEISGPWLSIQTLARSFIPQKAGETVRRMSEKWLKKPMTKLTLHSPEEVAGEMPVGFTEEEQVFYVRQALQTMSLTEHFAPLVVICGHGSQSRNNPYASALDCGACGGASSQFNARVLATLCNLSNVRETLAKEGIHIPEDTVFAAAEHITSLDELKFTYLPELPVAAKNSFELIQGALPTVRKSVNAERLAQLPTLHPDCPDPEEEVRRFADDWSEVRPEWGLARNAGFIIGERTLTEDCDLEGRVFLQNYQWQLDPTGDILASIIAGPALVAQWINLQYYASTVAPHYYGSGNKATQTITAGVGVMQGNASDLLFGLPWQSVMMSDEEAYHAPIRLLVVVQAPKYRVQQILEQNAEFRQKLQNGWIRLSCIDPDGIWHSFS</sequence>
<evidence type="ECO:0000313" key="7">
    <source>
        <dbReference type="EMBL" id="AMW99954.1"/>
    </source>
</evidence>
<keyword evidence="2 6" id="KW-1003">Cell membrane</keyword>
<dbReference type="InterPro" id="IPR018752">
    <property type="entry name" value="DabA"/>
</dbReference>
<dbReference type="RefSeq" id="WP_066789828.1">
    <property type="nucleotide sequence ID" value="NZ_CP014806.1"/>
</dbReference>
<evidence type="ECO:0000256" key="6">
    <source>
        <dbReference type="HAMAP-Rule" id="MF_01871"/>
    </source>
</evidence>
<name>A0A143HDZ0_9BACL</name>
<organism evidence="7 8">
    <name type="scientific">Rummeliibacillus stabekisii</name>
    <dbReference type="NCBI Taxonomy" id="241244"/>
    <lineage>
        <taxon>Bacteria</taxon>
        <taxon>Bacillati</taxon>
        <taxon>Bacillota</taxon>
        <taxon>Bacilli</taxon>
        <taxon>Bacillales</taxon>
        <taxon>Caryophanaceae</taxon>
        <taxon>Rummeliibacillus</taxon>
    </lineage>
</organism>
<dbReference type="GO" id="GO:0005886">
    <property type="term" value="C:plasma membrane"/>
    <property type="evidence" value="ECO:0007669"/>
    <property type="project" value="UniProtKB-SubCell"/>
</dbReference>
<proteinExistence type="inferred from homology"/>
<comment type="similarity">
    <text evidence="6">Belongs to the inorganic carbon transporter (TC 9.A.2) DabA family.</text>
</comment>
<dbReference type="HAMAP" id="MF_01871">
    <property type="entry name" value="DabA"/>
    <property type="match status" value="1"/>
</dbReference>
<dbReference type="Pfam" id="PF10070">
    <property type="entry name" value="DabA"/>
    <property type="match status" value="1"/>
</dbReference>
<evidence type="ECO:0000313" key="8">
    <source>
        <dbReference type="Proteomes" id="UP000076021"/>
    </source>
</evidence>
<dbReference type="AlphaFoldDB" id="A0A143HDZ0"/>
<keyword evidence="8" id="KW-1185">Reference proteome</keyword>
<accession>A0A143HDZ0</accession>
<comment type="subcellular location">
    <subcellularLocation>
        <location evidence="6">Cell membrane</location>
        <topology evidence="6">Peripheral membrane protein</topology>
    </subcellularLocation>
</comment>
<feature type="binding site" evidence="6">
    <location>
        <position position="585"/>
    </location>
    <ligand>
        <name>Zn(2+)</name>
        <dbReference type="ChEBI" id="CHEBI:29105"/>
    </ligand>
</feature>
<keyword evidence="5 6" id="KW-0472">Membrane</keyword>
<keyword evidence="3 6" id="KW-0479">Metal-binding</keyword>
<gene>
    <name evidence="6" type="primary">dabA</name>
    <name evidence="7" type="ORF">ATY39_11305</name>
</gene>
<evidence type="ECO:0000256" key="1">
    <source>
        <dbReference type="ARBA" id="ARBA00022448"/>
    </source>
</evidence>
<keyword evidence="4 6" id="KW-0862">Zinc</keyword>